<keyword evidence="2" id="KW-0963">Cytoplasm</keyword>
<evidence type="ECO:0000256" key="2">
    <source>
        <dbReference type="ARBA" id="ARBA00022490"/>
    </source>
</evidence>
<proteinExistence type="inferred from homology"/>
<dbReference type="SMART" id="SM00243">
    <property type="entry name" value="GAS2"/>
    <property type="match status" value="1"/>
</dbReference>
<dbReference type="SUPFAM" id="SSF143575">
    <property type="entry name" value="GAS2 domain-like"/>
    <property type="match status" value="1"/>
</dbReference>
<dbReference type="OrthoDB" id="206130at2759"/>
<dbReference type="RefSeq" id="XP_031552193.1">
    <property type="nucleotide sequence ID" value="XM_031696333.1"/>
</dbReference>
<dbReference type="GO" id="GO:0008017">
    <property type="term" value="F:microtubule binding"/>
    <property type="evidence" value="ECO:0007669"/>
    <property type="project" value="InterPro"/>
</dbReference>
<dbReference type="PANTHER" id="PTHR46756:SF13">
    <property type="entry name" value="GROWTH ARREST-SPECIFIC PROTEIN 2"/>
    <property type="match status" value="1"/>
</dbReference>
<dbReference type="Gene3D" id="1.10.418.10">
    <property type="entry name" value="Calponin-like domain"/>
    <property type="match status" value="1"/>
</dbReference>
<comment type="similarity">
    <text evidence="4">Belongs to the GAS2 family.</text>
</comment>
<evidence type="ECO:0000256" key="3">
    <source>
        <dbReference type="ARBA" id="ARBA00023212"/>
    </source>
</evidence>
<evidence type="ECO:0000313" key="8">
    <source>
        <dbReference type="Proteomes" id="UP000515163"/>
    </source>
</evidence>
<evidence type="ECO:0000259" key="6">
    <source>
        <dbReference type="PROSITE" id="PS50021"/>
    </source>
</evidence>
<dbReference type="InterPro" id="IPR003108">
    <property type="entry name" value="GAR_dom"/>
</dbReference>
<dbReference type="Gene3D" id="3.30.920.20">
    <property type="entry name" value="Gas2-like domain"/>
    <property type="match status" value="1"/>
</dbReference>
<keyword evidence="8" id="KW-1185">Reference proteome</keyword>
<comment type="subcellular location">
    <subcellularLocation>
        <location evidence="1">Cytoplasm</location>
        <location evidence="1">Cytoskeleton</location>
    </subcellularLocation>
</comment>
<dbReference type="InterPro" id="IPR036534">
    <property type="entry name" value="GAR_dom_sf"/>
</dbReference>
<dbReference type="GO" id="GO:0051015">
    <property type="term" value="F:actin filament binding"/>
    <property type="evidence" value="ECO:0007669"/>
    <property type="project" value="TreeGrafter"/>
</dbReference>
<gene>
    <name evidence="9 10" type="primary">LOC116289417</name>
</gene>
<evidence type="ECO:0000256" key="1">
    <source>
        <dbReference type="ARBA" id="ARBA00004245"/>
    </source>
</evidence>
<dbReference type="KEGG" id="aten:116289417"/>
<sequence>MSTQTANENGEMSKKNEKENIEPNDENDELEAAEKNACDRFYNDLDPLKEDLAEWLSRVLEVDIKPDKLLSYLDDGILPCKLAQIVQKAAEVLVKTGKKFKGPNLPVFSMKYHKNAKPQTFFARDNTAHFLKWCKEIGVQDSVMFESDGLVLHKQPREVVLCLLDVARIAAGVGIEPPNLIKLEKEIDQEIAEDEKKIVKPKEKKSPKALSVESEVARLAAKYNVSIQRIKEGRYVVEGKINIFVRILRNHVMVRVGGGWDTLEHFISRHDPNKIGKILTSTAGTCPSHHHGDLQSKGAAHSST</sequence>
<dbReference type="CDD" id="cd21204">
    <property type="entry name" value="CH_GAS2-like"/>
    <property type="match status" value="1"/>
</dbReference>
<reference evidence="9 10" key="1">
    <citation type="submission" date="2025-04" db="UniProtKB">
        <authorList>
            <consortium name="RefSeq"/>
        </authorList>
    </citation>
    <scope>IDENTIFICATION</scope>
    <source>
        <tissue evidence="9 10">Tentacle</tissue>
    </source>
</reference>
<dbReference type="PROSITE" id="PS50021">
    <property type="entry name" value="CH"/>
    <property type="match status" value="1"/>
</dbReference>
<dbReference type="GO" id="GO:0005884">
    <property type="term" value="C:actin filament"/>
    <property type="evidence" value="ECO:0007669"/>
    <property type="project" value="TreeGrafter"/>
</dbReference>
<organism evidence="8 10">
    <name type="scientific">Actinia tenebrosa</name>
    <name type="common">Australian red waratah sea anemone</name>
    <dbReference type="NCBI Taxonomy" id="6105"/>
    <lineage>
        <taxon>Eukaryota</taxon>
        <taxon>Metazoa</taxon>
        <taxon>Cnidaria</taxon>
        <taxon>Anthozoa</taxon>
        <taxon>Hexacorallia</taxon>
        <taxon>Actiniaria</taxon>
        <taxon>Actiniidae</taxon>
        <taxon>Actinia</taxon>
    </lineage>
</organism>
<feature type="domain" description="Calponin-homology (CH)" evidence="6">
    <location>
        <begin position="46"/>
        <end position="171"/>
    </location>
</feature>
<dbReference type="InterPro" id="IPR001715">
    <property type="entry name" value="CH_dom"/>
</dbReference>
<evidence type="ECO:0000256" key="4">
    <source>
        <dbReference type="ARBA" id="ARBA00038441"/>
    </source>
</evidence>
<dbReference type="Pfam" id="PF00307">
    <property type="entry name" value="CH"/>
    <property type="match status" value="1"/>
</dbReference>
<dbReference type="AlphaFoldDB" id="A0A6P8H720"/>
<feature type="domain" description="GAR" evidence="7">
    <location>
        <begin position="200"/>
        <end position="274"/>
    </location>
</feature>
<dbReference type="PROSITE" id="PS51460">
    <property type="entry name" value="GAR"/>
    <property type="match status" value="1"/>
</dbReference>
<dbReference type="RefSeq" id="XP_031552194.1">
    <property type="nucleotide sequence ID" value="XM_031696334.1"/>
</dbReference>
<dbReference type="SUPFAM" id="SSF47576">
    <property type="entry name" value="Calponin-homology domain, CH-domain"/>
    <property type="match status" value="1"/>
</dbReference>
<feature type="region of interest" description="Disordered" evidence="5">
    <location>
        <begin position="283"/>
        <end position="304"/>
    </location>
</feature>
<dbReference type="Proteomes" id="UP000515163">
    <property type="component" value="Unplaced"/>
</dbReference>
<dbReference type="SMART" id="SM00033">
    <property type="entry name" value="CH"/>
    <property type="match status" value="1"/>
</dbReference>
<keyword evidence="3" id="KW-0206">Cytoskeleton</keyword>
<feature type="region of interest" description="Disordered" evidence="5">
    <location>
        <begin position="1"/>
        <end position="30"/>
    </location>
</feature>
<dbReference type="GeneID" id="116289417"/>
<evidence type="ECO:0000313" key="10">
    <source>
        <dbReference type="RefSeq" id="XP_031552194.1"/>
    </source>
</evidence>
<protein>
    <submittedName>
        <fullName evidence="9 10">Growth arrest-specific protein 2-like</fullName>
    </submittedName>
</protein>
<accession>A0A6P8H720</accession>
<name>A0A6P8H720_ACTTE</name>
<dbReference type="GO" id="GO:0051764">
    <property type="term" value="P:actin crosslink formation"/>
    <property type="evidence" value="ECO:0007669"/>
    <property type="project" value="TreeGrafter"/>
</dbReference>
<evidence type="ECO:0000313" key="9">
    <source>
        <dbReference type="RefSeq" id="XP_031552193.1"/>
    </source>
</evidence>
<evidence type="ECO:0000256" key="5">
    <source>
        <dbReference type="SAM" id="MobiDB-lite"/>
    </source>
</evidence>
<feature type="compositionally biased region" description="Polar residues" evidence="5">
    <location>
        <begin position="1"/>
        <end position="10"/>
    </location>
</feature>
<dbReference type="InterPro" id="IPR036872">
    <property type="entry name" value="CH_dom_sf"/>
</dbReference>
<dbReference type="PANTHER" id="PTHR46756">
    <property type="entry name" value="TRANSGELIN"/>
    <property type="match status" value="1"/>
</dbReference>
<dbReference type="Pfam" id="PF02187">
    <property type="entry name" value="GAS2"/>
    <property type="match status" value="1"/>
</dbReference>
<dbReference type="GO" id="GO:0008093">
    <property type="term" value="F:cytoskeletal anchor activity"/>
    <property type="evidence" value="ECO:0007669"/>
    <property type="project" value="TreeGrafter"/>
</dbReference>
<evidence type="ECO:0000259" key="7">
    <source>
        <dbReference type="PROSITE" id="PS51460"/>
    </source>
</evidence>
<feature type="compositionally biased region" description="Basic and acidic residues" evidence="5">
    <location>
        <begin position="11"/>
        <end position="21"/>
    </location>
</feature>